<gene>
    <name evidence="2" type="ORF">DGMP_20670</name>
</gene>
<dbReference type="EMBL" id="AP024086">
    <property type="protein sequence ID" value="BCL61374.1"/>
    <property type="molecule type" value="Genomic_DNA"/>
</dbReference>
<evidence type="ECO:0000256" key="1">
    <source>
        <dbReference type="SAM" id="SignalP"/>
    </source>
</evidence>
<reference evidence="2" key="1">
    <citation type="submission" date="2020-09" db="EMBL/GenBank/DDBJ databases">
        <title>Desulfogranum mesoprofundum gen. nov., sp. nov., a novel mesophilic, sulfate-reducing chemolithoautotroph isolated from a deep-sea hydrothermal vent chimney in the Suiyo Seamount.</title>
        <authorList>
            <person name="Hashimoto Y."/>
            <person name="Nakagawa S."/>
        </authorList>
    </citation>
    <scope>NUCLEOTIDE SEQUENCE</scope>
    <source>
        <strain evidence="2">KT2</strain>
    </source>
</reference>
<organism evidence="2 3">
    <name type="scientific">Desulfomarina profundi</name>
    <dbReference type="NCBI Taxonomy" id="2772557"/>
    <lineage>
        <taxon>Bacteria</taxon>
        <taxon>Pseudomonadati</taxon>
        <taxon>Thermodesulfobacteriota</taxon>
        <taxon>Desulfobulbia</taxon>
        <taxon>Desulfobulbales</taxon>
        <taxon>Desulfobulbaceae</taxon>
        <taxon>Desulfomarina</taxon>
    </lineage>
</organism>
<evidence type="ECO:0008006" key="4">
    <source>
        <dbReference type="Google" id="ProtNLM"/>
    </source>
</evidence>
<feature type="signal peptide" evidence="1">
    <location>
        <begin position="1"/>
        <end position="20"/>
    </location>
</feature>
<dbReference type="KEGG" id="dbk:DGMP_20670"/>
<evidence type="ECO:0000313" key="2">
    <source>
        <dbReference type="EMBL" id="BCL61374.1"/>
    </source>
</evidence>
<dbReference type="Proteomes" id="UP000826725">
    <property type="component" value="Chromosome"/>
</dbReference>
<sequence length="126" mass="14325">MKHCLILLLTILSLASFTPAAEKNSQLNIDSSGLAIQGYDPVSYFSNEPQPGRSEFETVLNGTRYRFINRQNKDLFEKRPENYLPAYGGWCAWAMLDGNKVSIDPKTYIILNGTNYLFYNGFWGTL</sequence>
<feature type="chain" id="PRO_5034523990" description="YHS domain-containing protein" evidence="1">
    <location>
        <begin position="21"/>
        <end position="126"/>
    </location>
</feature>
<dbReference type="NCBIfam" id="NF041384">
    <property type="entry name" value="YHS_seleno_dom"/>
    <property type="match status" value="1"/>
</dbReference>
<keyword evidence="3" id="KW-1185">Reference proteome</keyword>
<evidence type="ECO:0000313" key="3">
    <source>
        <dbReference type="Proteomes" id="UP000826725"/>
    </source>
</evidence>
<dbReference type="RefSeq" id="WP_228853830.1">
    <property type="nucleotide sequence ID" value="NZ_AP024086.1"/>
</dbReference>
<proteinExistence type="predicted"/>
<keyword evidence="1" id="KW-0732">Signal</keyword>
<name>A0A8D5FTD9_9BACT</name>
<dbReference type="AlphaFoldDB" id="A0A8D5FTD9"/>
<accession>A0A8D5FTD9</accession>
<protein>
    <recommendedName>
        <fullName evidence="4">YHS domain-containing protein</fullName>
    </recommendedName>
</protein>